<evidence type="ECO:0000313" key="9">
    <source>
        <dbReference type="Proteomes" id="UP000472276"/>
    </source>
</evidence>
<dbReference type="Proteomes" id="UP000472276">
    <property type="component" value="Unassembled WGS sequence"/>
</dbReference>
<dbReference type="SMART" id="SM00184">
    <property type="entry name" value="RING"/>
    <property type="match status" value="1"/>
</dbReference>
<evidence type="ECO:0000256" key="5">
    <source>
        <dbReference type="SAM" id="Coils"/>
    </source>
</evidence>
<accession>A0A668VCR4</accession>
<proteinExistence type="predicted"/>
<reference evidence="8" key="1">
    <citation type="submission" date="2025-08" db="UniProtKB">
        <authorList>
            <consortium name="Ensembl"/>
        </authorList>
    </citation>
    <scope>IDENTIFICATION</scope>
</reference>
<keyword evidence="5" id="KW-0175">Coiled coil</keyword>
<organism evidence="8 9">
    <name type="scientific">Oreochromis aureus</name>
    <name type="common">Israeli tilapia</name>
    <name type="synonym">Chromis aureus</name>
    <dbReference type="NCBI Taxonomy" id="47969"/>
    <lineage>
        <taxon>Eukaryota</taxon>
        <taxon>Metazoa</taxon>
        <taxon>Chordata</taxon>
        <taxon>Craniata</taxon>
        <taxon>Vertebrata</taxon>
        <taxon>Euteleostomi</taxon>
        <taxon>Actinopterygii</taxon>
        <taxon>Neopterygii</taxon>
        <taxon>Teleostei</taxon>
        <taxon>Neoteleostei</taxon>
        <taxon>Acanthomorphata</taxon>
        <taxon>Ovalentaria</taxon>
        <taxon>Cichlomorphae</taxon>
        <taxon>Cichliformes</taxon>
        <taxon>Cichlidae</taxon>
        <taxon>African cichlids</taxon>
        <taxon>Pseudocrenilabrinae</taxon>
        <taxon>Oreochromini</taxon>
        <taxon>Oreochromis</taxon>
    </lineage>
</organism>
<dbReference type="PANTHER" id="PTHR25465:SF5">
    <property type="entry name" value="E3 UBIQUITIN_ISG15 LIGASE TRIM25-RELATED"/>
    <property type="match status" value="1"/>
</dbReference>
<dbReference type="SUPFAM" id="SSF57850">
    <property type="entry name" value="RING/U-box"/>
    <property type="match status" value="1"/>
</dbReference>
<keyword evidence="2 4" id="KW-0863">Zinc-finger</keyword>
<dbReference type="OMA" id="YWKAENV"/>
<dbReference type="AlphaFoldDB" id="A0A668VCR4"/>
<dbReference type="Pfam" id="PF25600">
    <property type="entry name" value="TRIM_CC"/>
    <property type="match status" value="1"/>
</dbReference>
<keyword evidence="3" id="KW-0862">Zinc</keyword>
<dbReference type="InterPro" id="IPR043136">
    <property type="entry name" value="B30.2/SPRY_sf"/>
</dbReference>
<dbReference type="InterPro" id="IPR013083">
    <property type="entry name" value="Znf_RING/FYVE/PHD"/>
</dbReference>
<dbReference type="InterPro" id="IPR017907">
    <property type="entry name" value="Znf_RING_CS"/>
</dbReference>
<feature type="domain" description="RING-type" evidence="6">
    <location>
        <begin position="8"/>
        <end position="51"/>
    </location>
</feature>
<sequence length="355" mass="41720">MDQEKLCCSVCLDLLKDPVTIPCGHNYCMSCIKVHWNKEEPKGAYSCPQCRKIFIPRPALVKNTMLAELKLKAVKSCLVCLVSYCEQHLQLKGNICSTHNEVMKMFCRTDQQCICYLCCVNEHKDHNTVPVEEERIEMQKEFEVILQNVQRRIQTREGEVNMLRKEIEEILQSSDSVAKDIETIINELVSFIKEKGSNLKQQIKSEQKTEERRVSELQNKLKQEITELKRQEEELKQLSFTEDHIEFLRIYSQMPKLTDSTDSPTFRICPVKYLEDLERAMSEARDKLKMFVSEEWSKLTLRVRSADVLLPQAQPKTRDEFLKYSRQLTMDPDTVHRKLFLSNQNRTRSYTTDHK</sequence>
<dbReference type="SUPFAM" id="SSF57845">
    <property type="entry name" value="B-box zinc-binding domain"/>
    <property type="match status" value="1"/>
</dbReference>
<dbReference type="Pfam" id="PF15227">
    <property type="entry name" value="zf-C3HC4_4"/>
    <property type="match status" value="1"/>
</dbReference>
<reference evidence="8" key="2">
    <citation type="submission" date="2025-09" db="UniProtKB">
        <authorList>
            <consortium name="Ensembl"/>
        </authorList>
    </citation>
    <scope>IDENTIFICATION</scope>
</reference>
<feature type="domain" description="B box-type" evidence="7">
    <location>
        <begin position="91"/>
        <end position="131"/>
    </location>
</feature>
<dbReference type="Gene3D" id="2.60.120.920">
    <property type="match status" value="1"/>
</dbReference>
<dbReference type="InterPro" id="IPR058030">
    <property type="entry name" value="TRIM8/14/16/25/29/45/65_CC"/>
</dbReference>
<evidence type="ECO:0000256" key="1">
    <source>
        <dbReference type="ARBA" id="ARBA00022723"/>
    </source>
</evidence>
<feature type="coiled-coil region" evidence="5">
    <location>
        <begin position="200"/>
        <end position="241"/>
    </location>
</feature>
<dbReference type="PROSITE" id="PS00518">
    <property type="entry name" value="ZF_RING_1"/>
    <property type="match status" value="1"/>
</dbReference>
<keyword evidence="9" id="KW-1185">Reference proteome</keyword>
<dbReference type="InterPro" id="IPR051051">
    <property type="entry name" value="E3_ubiq-ligase_TRIM/RNF"/>
</dbReference>
<evidence type="ECO:0008006" key="10">
    <source>
        <dbReference type="Google" id="ProtNLM"/>
    </source>
</evidence>
<dbReference type="CDD" id="cd19769">
    <property type="entry name" value="Bbox2_TRIM16-like"/>
    <property type="match status" value="1"/>
</dbReference>
<evidence type="ECO:0000256" key="2">
    <source>
        <dbReference type="ARBA" id="ARBA00022771"/>
    </source>
</evidence>
<dbReference type="InterPro" id="IPR001841">
    <property type="entry name" value="Znf_RING"/>
</dbReference>
<dbReference type="PANTHER" id="PTHR25465">
    <property type="entry name" value="B-BOX DOMAIN CONTAINING"/>
    <property type="match status" value="1"/>
</dbReference>
<evidence type="ECO:0000256" key="4">
    <source>
        <dbReference type="PROSITE-ProRule" id="PRU00024"/>
    </source>
</evidence>
<dbReference type="InterPro" id="IPR000315">
    <property type="entry name" value="Znf_B-box"/>
</dbReference>
<keyword evidence="1" id="KW-0479">Metal-binding</keyword>
<dbReference type="Pfam" id="PF00643">
    <property type="entry name" value="zf-B_box"/>
    <property type="match status" value="1"/>
</dbReference>
<dbReference type="GO" id="GO:0008270">
    <property type="term" value="F:zinc ion binding"/>
    <property type="evidence" value="ECO:0007669"/>
    <property type="project" value="UniProtKB-KW"/>
</dbReference>
<dbReference type="PROSITE" id="PS50119">
    <property type="entry name" value="ZF_BBOX"/>
    <property type="match status" value="1"/>
</dbReference>
<dbReference type="Ensembl" id="ENSOABT00000050914.2">
    <property type="protein sequence ID" value="ENSOABP00000049646.2"/>
    <property type="gene ID" value="ENSOABG00000030265.1"/>
</dbReference>
<evidence type="ECO:0000256" key="3">
    <source>
        <dbReference type="ARBA" id="ARBA00022833"/>
    </source>
</evidence>
<protein>
    <recommendedName>
        <fullName evidence="10">RING-type domain-containing protein</fullName>
    </recommendedName>
</protein>
<dbReference type="PROSITE" id="PS50089">
    <property type="entry name" value="ZF_RING_2"/>
    <property type="match status" value="1"/>
</dbReference>
<dbReference type="Gene3D" id="3.30.40.10">
    <property type="entry name" value="Zinc/RING finger domain, C3HC4 (zinc finger)"/>
    <property type="match status" value="1"/>
</dbReference>
<evidence type="ECO:0000313" key="8">
    <source>
        <dbReference type="Ensembl" id="ENSOABP00000049646.2"/>
    </source>
</evidence>
<dbReference type="Gene3D" id="3.30.160.60">
    <property type="entry name" value="Classic Zinc Finger"/>
    <property type="match status" value="1"/>
</dbReference>
<evidence type="ECO:0000259" key="7">
    <source>
        <dbReference type="PROSITE" id="PS50119"/>
    </source>
</evidence>
<name>A0A668VCR4_OREAU</name>
<evidence type="ECO:0000259" key="6">
    <source>
        <dbReference type="PROSITE" id="PS50089"/>
    </source>
</evidence>
<dbReference type="SMART" id="SM00336">
    <property type="entry name" value="BBOX"/>
    <property type="match status" value="1"/>
</dbReference>